<evidence type="ECO:0000256" key="1">
    <source>
        <dbReference type="ARBA" id="ARBA00009065"/>
    </source>
</evidence>
<feature type="domain" description="Cyclin-like" evidence="7">
    <location>
        <begin position="93"/>
        <end position="184"/>
    </location>
</feature>
<dbReference type="SMART" id="SM01332">
    <property type="entry name" value="Cyclin_C"/>
    <property type="match status" value="1"/>
</dbReference>
<evidence type="ECO:0008006" key="11">
    <source>
        <dbReference type="Google" id="ProtNLM"/>
    </source>
</evidence>
<dbReference type="InterPro" id="IPR039361">
    <property type="entry name" value="Cyclin"/>
</dbReference>
<evidence type="ECO:0000259" key="8">
    <source>
        <dbReference type="SMART" id="SM01332"/>
    </source>
</evidence>
<dbReference type="Pfam" id="PF02984">
    <property type="entry name" value="Cyclin_C"/>
    <property type="match status" value="1"/>
</dbReference>
<dbReference type="InterPro" id="IPR013763">
    <property type="entry name" value="Cyclin-like_dom"/>
</dbReference>
<dbReference type="AlphaFoldDB" id="A0AAD6EQX2"/>
<reference evidence="9 10" key="1">
    <citation type="journal article" date="2022" name="Cell">
        <title>Repeat-based holocentromeres influence genome architecture and karyotype evolution.</title>
        <authorList>
            <person name="Hofstatter P.G."/>
            <person name="Thangavel G."/>
            <person name="Lux T."/>
            <person name="Neumann P."/>
            <person name="Vondrak T."/>
            <person name="Novak P."/>
            <person name="Zhang M."/>
            <person name="Costa L."/>
            <person name="Castellani M."/>
            <person name="Scott A."/>
            <person name="Toegelov H."/>
            <person name="Fuchs J."/>
            <person name="Mata-Sucre Y."/>
            <person name="Dias Y."/>
            <person name="Vanzela A.L.L."/>
            <person name="Huettel B."/>
            <person name="Almeida C.C.S."/>
            <person name="Simkova H."/>
            <person name="Souza G."/>
            <person name="Pedrosa-Harand A."/>
            <person name="Macas J."/>
            <person name="Mayer K.F.X."/>
            <person name="Houben A."/>
            <person name="Marques A."/>
        </authorList>
    </citation>
    <scope>NUCLEOTIDE SEQUENCE [LARGE SCALE GENOMIC DNA]</scope>
    <source>
        <strain evidence="9">RhyTen1mFocal</strain>
    </source>
</reference>
<dbReference type="Proteomes" id="UP001210211">
    <property type="component" value="Unassembled WGS sequence"/>
</dbReference>
<name>A0AAD6EQX2_9POAL</name>
<evidence type="ECO:0000256" key="3">
    <source>
        <dbReference type="ARBA" id="ARBA00023127"/>
    </source>
</evidence>
<dbReference type="InterPro" id="IPR006671">
    <property type="entry name" value="Cyclin_N"/>
</dbReference>
<dbReference type="FunFam" id="1.10.472.10:FF:000060">
    <property type="entry name" value="D6-type cyclin"/>
    <property type="match status" value="1"/>
</dbReference>
<sequence length="357" mass="38869">MALTPDHCASSNLFCAEDAGDIASWTDARSAPPASSATSAPISDSWALPFSDCSNQFLSSLLASEPDLMPRSDYLSRLRDQSIDAMSRQDAVNWMLKVNELFRFRPVTAYLSVSYLDRFLSTHSLPDGAGGWPMQLLSVACVSVAAKMEETHVPLLIELQSLDGGSRFLFEPRTVRRMELLLMSALQWRVQGITPFDFLPFFSSDSAFDLFPCASALIVATQRVIDFLAYRPSEIAAAALLCSADKLAGDSFESLCSVDNLLIDKESVTGCRQLMEAYLVDTCPSVALRKRRTEVSLPPPSPIGVLDAAACGSCDSQRSSAPATPSAEPTGAEPPPFKRRRRLDYTGEDGQDLLCND</sequence>
<dbReference type="Gene3D" id="1.10.472.10">
    <property type="entry name" value="Cyclin-like"/>
    <property type="match status" value="2"/>
</dbReference>
<evidence type="ECO:0000256" key="4">
    <source>
        <dbReference type="ARBA" id="ARBA00023306"/>
    </source>
</evidence>
<dbReference type="PROSITE" id="PS00292">
    <property type="entry name" value="CYCLINS"/>
    <property type="match status" value="1"/>
</dbReference>
<dbReference type="GO" id="GO:0051301">
    <property type="term" value="P:cell division"/>
    <property type="evidence" value="ECO:0007669"/>
    <property type="project" value="UniProtKB-KW"/>
</dbReference>
<dbReference type="Pfam" id="PF00134">
    <property type="entry name" value="Cyclin_N"/>
    <property type="match status" value="1"/>
</dbReference>
<dbReference type="SUPFAM" id="SSF47954">
    <property type="entry name" value="Cyclin-like"/>
    <property type="match status" value="1"/>
</dbReference>
<keyword evidence="3 5" id="KW-0195">Cyclin</keyword>
<dbReference type="PANTHER" id="PTHR10177">
    <property type="entry name" value="CYCLINS"/>
    <property type="match status" value="1"/>
</dbReference>
<proteinExistence type="inferred from homology"/>
<dbReference type="SMART" id="SM00385">
    <property type="entry name" value="CYCLIN"/>
    <property type="match status" value="1"/>
</dbReference>
<keyword evidence="10" id="KW-1185">Reference proteome</keyword>
<evidence type="ECO:0000259" key="7">
    <source>
        <dbReference type="SMART" id="SM00385"/>
    </source>
</evidence>
<comment type="caution">
    <text evidence="9">The sequence shown here is derived from an EMBL/GenBank/DDBJ whole genome shotgun (WGS) entry which is preliminary data.</text>
</comment>
<evidence type="ECO:0000313" key="10">
    <source>
        <dbReference type="Proteomes" id="UP001210211"/>
    </source>
</evidence>
<protein>
    <recommendedName>
        <fullName evidence="11">Cyclin N-terminal domain-containing protein</fullName>
    </recommendedName>
</protein>
<dbReference type="CDD" id="cd20544">
    <property type="entry name" value="CYCLIN_AtCycD-like_rpt2"/>
    <property type="match status" value="1"/>
</dbReference>
<evidence type="ECO:0000313" key="9">
    <source>
        <dbReference type="EMBL" id="KAJ3697918.1"/>
    </source>
</evidence>
<dbReference type="CDD" id="cd20543">
    <property type="entry name" value="CYCLIN_AtCycD-like_rpt1"/>
    <property type="match status" value="1"/>
</dbReference>
<feature type="domain" description="Cyclin C-terminal" evidence="8">
    <location>
        <begin position="193"/>
        <end position="300"/>
    </location>
</feature>
<dbReference type="InterPro" id="IPR036915">
    <property type="entry name" value="Cyclin-like_sf"/>
</dbReference>
<comment type="similarity">
    <text evidence="1">Belongs to the cyclin family. Cyclin D subfamily.</text>
</comment>
<dbReference type="EMBL" id="JAMRDG010000001">
    <property type="protein sequence ID" value="KAJ3697918.1"/>
    <property type="molecule type" value="Genomic_DNA"/>
</dbReference>
<keyword evidence="4" id="KW-0131">Cell cycle</keyword>
<organism evidence="9 10">
    <name type="scientific">Rhynchospora tenuis</name>
    <dbReference type="NCBI Taxonomy" id="198213"/>
    <lineage>
        <taxon>Eukaryota</taxon>
        <taxon>Viridiplantae</taxon>
        <taxon>Streptophyta</taxon>
        <taxon>Embryophyta</taxon>
        <taxon>Tracheophyta</taxon>
        <taxon>Spermatophyta</taxon>
        <taxon>Magnoliopsida</taxon>
        <taxon>Liliopsida</taxon>
        <taxon>Poales</taxon>
        <taxon>Cyperaceae</taxon>
        <taxon>Cyperoideae</taxon>
        <taxon>Rhynchosporeae</taxon>
        <taxon>Rhynchospora</taxon>
    </lineage>
</organism>
<evidence type="ECO:0000256" key="6">
    <source>
        <dbReference type="SAM" id="MobiDB-lite"/>
    </source>
</evidence>
<feature type="compositionally biased region" description="Polar residues" evidence="6">
    <location>
        <begin position="314"/>
        <end position="323"/>
    </location>
</feature>
<feature type="region of interest" description="Disordered" evidence="6">
    <location>
        <begin position="313"/>
        <end position="357"/>
    </location>
</feature>
<accession>A0AAD6EQX2</accession>
<gene>
    <name evidence="9" type="ORF">LUZ61_001623</name>
</gene>
<evidence type="ECO:0000256" key="5">
    <source>
        <dbReference type="RuleBase" id="RU000383"/>
    </source>
</evidence>
<keyword evidence="2" id="KW-0132">Cell division</keyword>
<dbReference type="InterPro" id="IPR004367">
    <property type="entry name" value="Cyclin_C-dom"/>
</dbReference>
<evidence type="ECO:0000256" key="2">
    <source>
        <dbReference type="ARBA" id="ARBA00022618"/>
    </source>
</evidence>
<dbReference type="InterPro" id="IPR048258">
    <property type="entry name" value="Cyclins_cyclin-box"/>
</dbReference>